<dbReference type="EMBL" id="QTJW01000013">
    <property type="protein sequence ID" value="RGD69020.1"/>
    <property type="molecule type" value="Genomic_DNA"/>
</dbReference>
<evidence type="ECO:0000313" key="3">
    <source>
        <dbReference type="Proteomes" id="UP000261023"/>
    </source>
</evidence>
<proteinExistence type="predicted"/>
<dbReference type="OrthoDB" id="2084946at2"/>
<accession>A0A3E3DI99</accession>
<organism evidence="2 3">
    <name type="scientific">Hungatella hathewayi</name>
    <dbReference type="NCBI Taxonomy" id="154046"/>
    <lineage>
        <taxon>Bacteria</taxon>
        <taxon>Bacillati</taxon>
        <taxon>Bacillota</taxon>
        <taxon>Clostridia</taxon>
        <taxon>Lachnospirales</taxon>
        <taxon>Lachnospiraceae</taxon>
        <taxon>Hungatella</taxon>
    </lineage>
</organism>
<dbReference type="RefSeq" id="WP_006567778.1">
    <property type="nucleotide sequence ID" value="NZ_QTJW01000013.1"/>
</dbReference>
<feature type="domain" description="DpnD/PcfM-like C-terminal" evidence="1">
    <location>
        <begin position="157"/>
        <end position="189"/>
    </location>
</feature>
<protein>
    <recommendedName>
        <fullName evidence="1">DpnD/PcfM-like C-terminal domain-containing protein</fullName>
    </recommendedName>
</protein>
<comment type="caution">
    <text evidence="2">The sequence shown here is derived from an EMBL/GenBank/DDBJ whole genome shotgun (WGS) entry which is preliminary data.</text>
</comment>
<reference evidence="2 3" key="1">
    <citation type="submission" date="2018-08" db="EMBL/GenBank/DDBJ databases">
        <title>A genome reference for cultivated species of the human gut microbiota.</title>
        <authorList>
            <person name="Zou Y."/>
            <person name="Xue W."/>
            <person name="Luo G."/>
        </authorList>
    </citation>
    <scope>NUCLEOTIDE SEQUENCE [LARGE SCALE GENOMIC DNA]</scope>
    <source>
        <strain evidence="2 3">AF19-13AC</strain>
    </source>
</reference>
<dbReference type="InterPro" id="IPR025575">
    <property type="entry name" value="DpnD/PcfM_C"/>
</dbReference>
<evidence type="ECO:0000259" key="1">
    <source>
        <dbReference type="Pfam" id="PF14207"/>
    </source>
</evidence>
<dbReference type="AlphaFoldDB" id="A0A3E3DI99"/>
<evidence type="ECO:0000313" key="2">
    <source>
        <dbReference type="EMBL" id="RGD69020.1"/>
    </source>
</evidence>
<sequence length="222" mass="25878">MKLRRDKHAVNEKKKSIRNEEKIEGSRQDCLFERRMPMSDYMEDNFYYLEKVRMKGEYHVILYKAWMGLWEAREAFLDGLQEGMINRQLVLGVEKDGEKIPFFQCDDGKFYIPEIKSRDMLGKPADTLLEELSGRFGIEECGEKQVVYISDTKEQDYDIRITETLSKIVTVRAQSMESSLSEAHDNYSDAKSGYVLDYSDLRGVTLSMVGIHREKPRNMGGR</sequence>
<name>A0A3E3DI99_9FIRM</name>
<dbReference type="Pfam" id="PF14207">
    <property type="entry name" value="DpnD-PcfM"/>
    <property type="match status" value="1"/>
</dbReference>
<gene>
    <name evidence="2" type="ORF">DWX31_19820</name>
</gene>
<dbReference type="Proteomes" id="UP000261023">
    <property type="component" value="Unassembled WGS sequence"/>
</dbReference>